<dbReference type="Proteomes" id="UP000253551">
    <property type="component" value="Unassembled WGS sequence"/>
</dbReference>
<accession>A0A367KN97</accession>
<feature type="non-terminal residue" evidence="1">
    <location>
        <position position="1"/>
    </location>
</feature>
<evidence type="ECO:0000313" key="1">
    <source>
        <dbReference type="EMBL" id="RCI03617.1"/>
    </source>
</evidence>
<sequence length="95" mass="10550">GCPQEVLSRCLRLRPSITACSNSAAEDKPLCPLPNKATLSLKLFEKSMTCVYLSLKMPTERNFVSRFVDPSIAPYERRGQRVLERPSLAVPSPVS</sequence>
<evidence type="ECO:0000313" key="2">
    <source>
        <dbReference type="Proteomes" id="UP000253551"/>
    </source>
</evidence>
<protein>
    <submittedName>
        <fullName evidence="1">Uncharacterized protein</fullName>
    </submittedName>
</protein>
<comment type="caution">
    <text evidence="1">The sequence shown here is derived from an EMBL/GenBank/DDBJ whole genome shotgun (WGS) entry which is preliminary data.</text>
</comment>
<organism evidence="1 2">
    <name type="scientific">Rhizopus stolonifer</name>
    <name type="common">Rhizopus nigricans</name>
    <dbReference type="NCBI Taxonomy" id="4846"/>
    <lineage>
        <taxon>Eukaryota</taxon>
        <taxon>Fungi</taxon>
        <taxon>Fungi incertae sedis</taxon>
        <taxon>Mucoromycota</taxon>
        <taxon>Mucoromycotina</taxon>
        <taxon>Mucoromycetes</taxon>
        <taxon>Mucorales</taxon>
        <taxon>Mucorineae</taxon>
        <taxon>Rhizopodaceae</taxon>
        <taxon>Rhizopus</taxon>
    </lineage>
</organism>
<name>A0A367KN97_RHIST</name>
<dbReference type="AlphaFoldDB" id="A0A367KN97"/>
<reference evidence="1 2" key="1">
    <citation type="journal article" date="2018" name="G3 (Bethesda)">
        <title>Phylogenetic and Phylogenomic Definition of Rhizopus Species.</title>
        <authorList>
            <person name="Gryganskyi A.P."/>
            <person name="Golan J."/>
            <person name="Dolatabadi S."/>
            <person name="Mondo S."/>
            <person name="Robb S."/>
            <person name="Idnurm A."/>
            <person name="Muszewska A."/>
            <person name="Steczkiewicz K."/>
            <person name="Masonjones S."/>
            <person name="Liao H.L."/>
            <person name="Gajdeczka M.T."/>
            <person name="Anike F."/>
            <person name="Vuek A."/>
            <person name="Anishchenko I.M."/>
            <person name="Voigt K."/>
            <person name="de Hoog G.S."/>
            <person name="Smith M.E."/>
            <person name="Heitman J."/>
            <person name="Vilgalys R."/>
            <person name="Stajich J.E."/>
        </authorList>
    </citation>
    <scope>NUCLEOTIDE SEQUENCE [LARGE SCALE GENOMIC DNA]</scope>
    <source>
        <strain evidence="1 2">LSU 92-RS-03</strain>
    </source>
</reference>
<keyword evidence="2" id="KW-1185">Reference proteome</keyword>
<dbReference type="EMBL" id="PJQM01000954">
    <property type="protein sequence ID" value="RCI03617.1"/>
    <property type="molecule type" value="Genomic_DNA"/>
</dbReference>
<gene>
    <name evidence="1" type="ORF">CU098_012921</name>
</gene>
<proteinExistence type="predicted"/>